<dbReference type="EMBL" id="MEUB01000071">
    <property type="protein sequence ID" value="OGC18563.1"/>
    <property type="molecule type" value="Genomic_DNA"/>
</dbReference>
<evidence type="ECO:0000259" key="2">
    <source>
        <dbReference type="Pfam" id="PF21347"/>
    </source>
</evidence>
<organism evidence="3 4">
    <name type="scientific">candidate division WOR-1 bacterium RIFOXYB2_FULL_37_13</name>
    <dbReference type="NCBI Taxonomy" id="1802579"/>
    <lineage>
        <taxon>Bacteria</taxon>
        <taxon>Bacillati</taxon>
        <taxon>Saganbacteria</taxon>
    </lineage>
</organism>
<feature type="chain" id="PRO_5009514391" description="DUF3108 domain-containing protein" evidence="1">
    <location>
        <begin position="27"/>
        <end position="236"/>
    </location>
</feature>
<accession>A0A1F4SFR2</accession>
<proteinExistence type="predicted"/>
<feature type="domain" description="DUF3108" evidence="2">
    <location>
        <begin position="147"/>
        <end position="199"/>
    </location>
</feature>
<feature type="signal peptide" evidence="1">
    <location>
        <begin position="1"/>
        <end position="26"/>
    </location>
</feature>
<reference evidence="3 4" key="1">
    <citation type="journal article" date="2016" name="Nat. Commun.">
        <title>Thousands of microbial genomes shed light on interconnected biogeochemical processes in an aquifer system.</title>
        <authorList>
            <person name="Anantharaman K."/>
            <person name="Brown C.T."/>
            <person name="Hug L.A."/>
            <person name="Sharon I."/>
            <person name="Castelle C.J."/>
            <person name="Probst A.J."/>
            <person name="Thomas B.C."/>
            <person name="Singh A."/>
            <person name="Wilkins M.J."/>
            <person name="Karaoz U."/>
            <person name="Brodie E.L."/>
            <person name="Williams K.H."/>
            <person name="Hubbard S.S."/>
            <person name="Banfield J.F."/>
        </authorList>
    </citation>
    <scope>NUCLEOTIDE SEQUENCE [LARGE SCALE GENOMIC DNA]</scope>
</reference>
<evidence type="ECO:0000256" key="1">
    <source>
        <dbReference type="SAM" id="SignalP"/>
    </source>
</evidence>
<evidence type="ECO:0000313" key="3">
    <source>
        <dbReference type="EMBL" id="OGC18563.1"/>
    </source>
</evidence>
<sequence length="236" mass="24863">MKTTSILLIFGIFIAALMAGCSSSNGGGSTSNYYPHSNGNSWNYSQIATLIGTAESLTVNADPQVSTIKTTFNGTTSIETVGVVQILKQETTIATAVSTTDSLVLANDDGVWTYGTSSAPSTTGLLMYDFPLSLNKSWTITGSYEGTVIGQETVTTDAGTFNCYKIQLTNNAFADTYNSITFTDFTYIVWLGDGAGIVKWSFTGAGTGSYVFPDPIGTKTGTFSVSLAATLTSKNF</sequence>
<protein>
    <recommendedName>
        <fullName evidence="2">DUF3108 domain-containing protein</fullName>
    </recommendedName>
</protein>
<dbReference type="Gene3D" id="2.40.360.20">
    <property type="match status" value="1"/>
</dbReference>
<evidence type="ECO:0000313" key="4">
    <source>
        <dbReference type="Proteomes" id="UP000178417"/>
    </source>
</evidence>
<dbReference type="AlphaFoldDB" id="A0A1F4SFR2"/>
<comment type="caution">
    <text evidence="3">The sequence shown here is derived from an EMBL/GenBank/DDBJ whole genome shotgun (WGS) entry which is preliminary data.</text>
</comment>
<name>A0A1F4SFR2_UNCSA</name>
<gene>
    <name evidence="3" type="ORF">A2310_02000</name>
</gene>
<dbReference type="Pfam" id="PF21347">
    <property type="entry name" value="DUF3108_like"/>
    <property type="match status" value="1"/>
</dbReference>
<keyword evidence="1" id="KW-0732">Signal</keyword>
<dbReference type="InterPro" id="IPR049279">
    <property type="entry name" value="DUF3108-like"/>
</dbReference>
<dbReference type="PROSITE" id="PS51257">
    <property type="entry name" value="PROKAR_LIPOPROTEIN"/>
    <property type="match status" value="1"/>
</dbReference>
<dbReference type="Proteomes" id="UP000178417">
    <property type="component" value="Unassembled WGS sequence"/>
</dbReference>